<proteinExistence type="predicted"/>
<dbReference type="Proteomes" id="UP000546200">
    <property type="component" value="Unassembled WGS sequence"/>
</dbReference>
<evidence type="ECO:0000259" key="2">
    <source>
        <dbReference type="Pfam" id="PF04536"/>
    </source>
</evidence>
<dbReference type="Gene3D" id="3.10.310.50">
    <property type="match status" value="1"/>
</dbReference>
<sequence length="223" mass="24357">MHLSESDHALVAEAVTRAEQATDGEIVTIVAARSDKYGDVATHWALLAMLSLLAAFVIWPTLPEWLYLQVSGDWSSSVAARSLYEVVLLTAALVFVVAWALLRWAPLRMALTPPPTKARRVHRAALSLFRATVERRTRAATGVLLYVSLAEHRAELVAEAAIHSRVDQEVWGEAMNALVSQIRDGRPGQGIADAVAQVGIVLAEHFPRGANDTNELPDRVIEL</sequence>
<dbReference type="AlphaFoldDB" id="A0A7W9EUY0"/>
<keyword evidence="1" id="KW-0472">Membrane</keyword>
<keyword evidence="1" id="KW-0812">Transmembrane</keyword>
<evidence type="ECO:0000313" key="4">
    <source>
        <dbReference type="Proteomes" id="UP000546200"/>
    </source>
</evidence>
<dbReference type="PANTHER" id="PTHR30373:SF8">
    <property type="entry name" value="BLL7265 PROTEIN"/>
    <property type="match status" value="1"/>
</dbReference>
<keyword evidence="4" id="KW-1185">Reference proteome</keyword>
<keyword evidence="1" id="KW-1133">Transmembrane helix</keyword>
<evidence type="ECO:0000313" key="3">
    <source>
        <dbReference type="EMBL" id="MBB5715640.1"/>
    </source>
</evidence>
<gene>
    <name evidence="3" type="ORF">FHS94_002495</name>
</gene>
<comment type="caution">
    <text evidence="3">The sequence shown here is derived from an EMBL/GenBank/DDBJ whole genome shotgun (WGS) entry which is preliminary data.</text>
</comment>
<reference evidence="3 4" key="1">
    <citation type="submission" date="2020-08" db="EMBL/GenBank/DDBJ databases">
        <title>Genomic Encyclopedia of Type Strains, Phase IV (KMG-IV): sequencing the most valuable type-strain genomes for metagenomic binning, comparative biology and taxonomic classification.</title>
        <authorList>
            <person name="Goeker M."/>
        </authorList>
    </citation>
    <scope>NUCLEOTIDE SEQUENCE [LARGE SCALE GENOMIC DNA]</scope>
    <source>
        <strain evidence="3 4">DSM 100044</strain>
    </source>
</reference>
<name>A0A7W9EUY0_9SPHN</name>
<feature type="transmembrane region" description="Helical" evidence="1">
    <location>
        <begin position="43"/>
        <end position="62"/>
    </location>
</feature>
<protein>
    <submittedName>
        <fullName evidence="3">Putative membrane protein</fullName>
    </submittedName>
</protein>
<accession>A0A7W9EUY0</accession>
<dbReference type="RefSeq" id="WP_184058160.1">
    <property type="nucleotide sequence ID" value="NZ_JACIJK010000007.1"/>
</dbReference>
<organism evidence="3 4">
    <name type="scientific">Sphingomonas aerophila</name>
    <dbReference type="NCBI Taxonomy" id="1344948"/>
    <lineage>
        <taxon>Bacteria</taxon>
        <taxon>Pseudomonadati</taxon>
        <taxon>Pseudomonadota</taxon>
        <taxon>Alphaproteobacteria</taxon>
        <taxon>Sphingomonadales</taxon>
        <taxon>Sphingomonadaceae</taxon>
        <taxon>Sphingomonas</taxon>
    </lineage>
</organism>
<dbReference type="InterPro" id="IPR007621">
    <property type="entry name" value="TPM_dom"/>
</dbReference>
<dbReference type="Pfam" id="PF04536">
    <property type="entry name" value="TPM_phosphatase"/>
    <property type="match status" value="1"/>
</dbReference>
<evidence type="ECO:0000256" key="1">
    <source>
        <dbReference type="SAM" id="Phobius"/>
    </source>
</evidence>
<dbReference type="EMBL" id="JACIJK010000007">
    <property type="protein sequence ID" value="MBB5715640.1"/>
    <property type="molecule type" value="Genomic_DNA"/>
</dbReference>
<feature type="transmembrane region" description="Helical" evidence="1">
    <location>
        <begin position="82"/>
        <end position="102"/>
    </location>
</feature>
<dbReference type="PANTHER" id="PTHR30373">
    <property type="entry name" value="UPF0603 PROTEIN YGCG"/>
    <property type="match status" value="1"/>
</dbReference>
<feature type="domain" description="TPM" evidence="2">
    <location>
        <begin position="123"/>
        <end position="198"/>
    </location>
</feature>